<keyword evidence="2" id="KW-1185">Reference proteome</keyword>
<dbReference type="Proteomes" id="UP001652583">
    <property type="component" value="Chromosome E2"/>
</dbReference>
<name>A0ABM3P4S7_ACIJB</name>
<evidence type="ECO:0000313" key="2">
    <source>
        <dbReference type="Proteomes" id="UP001652583"/>
    </source>
</evidence>
<accession>A0ABM3P4S7</accession>
<dbReference type="RefSeq" id="XP_053066680.1">
    <property type="nucleotide sequence ID" value="XM_053210705.1"/>
</dbReference>
<organism evidence="2 3">
    <name type="scientific">Acinonyx jubatus</name>
    <name type="common">Cheetah</name>
    <dbReference type="NCBI Taxonomy" id="32536"/>
    <lineage>
        <taxon>Eukaryota</taxon>
        <taxon>Metazoa</taxon>
        <taxon>Chordata</taxon>
        <taxon>Craniata</taxon>
        <taxon>Vertebrata</taxon>
        <taxon>Euteleostomi</taxon>
        <taxon>Mammalia</taxon>
        <taxon>Eutheria</taxon>
        <taxon>Laurasiatheria</taxon>
        <taxon>Carnivora</taxon>
        <taxon>Feliformia</taxon>
        <taxon>Felidae</taxon>
        <taxon>Felinae</taxon>
        <taxon>Acinonyx</taxon>
    </lineage>
</organism>
<dbReference type="GeneID" id="113593370"/>
<proteinExistence type="predicted"/>
<evidence type="ECO:0000256" key="1">
    <source>
        <dbReference type="SAM" id="MobiDB-lite"/>
    </source>
</evidence>
<sequence>MASPSCVVSSIRVLFSLTSNRALILCVQLPSTPRFHNVRDQAVRLPGSTSLLSFISEAAVFPNPSLLRDCGFVPLRPSAGGSHRALAGAGHPQEHSRDCAAANAQRLRLGASPPQKKFTRACSSGVSGILENHNSHLAPGFTRQRPCPSTSECGCSPGSAGTFARGESSQQGNRLLCGLRTSVSAPGDSPLPSELHQPAASTEYHWQLREQRRQTKRGG</sequence>
<gene>
    <name evidence="3" type="primary">LOC113593370</name>
</gene>
<reference evidence="3" key="1">
    <citation type="submission" date="2025-08" db="UniProtKB">
        <authorList>
            <consortium name="RefSeq"/>
        </authorList>
    </citation>
    <scope>IDENTIFICATION</scope>
    <source>
        <tissue evidence="3">Blood</tissue>
    </source>
</reference>
<protein>
    <submittedName>
        <fullName evidence="3">Uncharacterized protein LOC113593370</fullName>
    </submittedName>
</protein>
<evidence type="ECO:0000313" key="3">
    <source>
        <dbReference type="RefSeq" id="XP_053066680.1"/>
    </source>
</evidence>
<feature type="region of interest" description="Disordered" evidence="1">
    <location>
        <begin position="180"/>
        <end position="204"/>
    </location>
</feature>